<dbReference type="OrthoDB" id="1097608at2"/>
<dbReference type="HOGENOM" id="CLU_1081444_0_0_10"/>
<feature type="domain" description="FAS1" evidence="1">
    <location>
        <begin position="37"/>
        <end position="214"/>
    </location>
</feature>
<name>G5SM74_9BACT</name>
<accession>G5SM74</accession>
<proteinExistence type="predicted"/>
<dbReference type="PROSITE" id="PS50213">
    <property type="entry name" value="FAS1"/>
    <property type="match status" value="1"/>
</dbReference>
<evidence type="ECO:0000313" key="2">
    <source>
        <dbReference type="EMBL" id="EHH01632.1"/>
    </source>
</evidence>
<evidence type="ECO:0000313" key="3">
    <source>
        <dbReference type="Proteomes" id="UP000003598"/>
    </source>
</evidence>
<dbReference type="STRING" id="762968.HMPREF9441_00447"/>
<dbReference type="RefSeq" id="WP_008617367.1">
    <property type="nucleotide sequence ID" value="NZ_JH376581.1"/>
</dbReference>
<organism evidence="2 3">
    <name type="scientific">Paraprevotella clara YIT 11840</name>
    <dbReference type="NCBI Taxonomy" id="762968"/>
    <lineage>
        <taxon>Bacteria</taxon>
        <taxon>Pseudomonadati</taxon>
        <taxon>Bacteroidota</taxon>
        <taxon>Bacteroidia</taxon>
        <taxon>Bacteroidales</taxon>
        <taxon>Prevotellaceae</taxon>
        <taxon>Paraprevotella</taxon>
    </lineage>
</organism>
<dbReference type="SUPFAM" id="SSF82153">
    <property type="entry name" value="FAS1 domain"/>
    <property type="match status" value="1"/>
</dbReference>
<comment type="caution">
    <text evidence="2">The sequence shown here is derived from an EMBL/GenBank/DDBJ whole genome shotgun (WGS) entry which is preliminary data.</text>
</comment>
<dbReference type="Proteomes" id="UP000003598">
    <property type="component" value="Unassembled WGS sequence"/>
</dbReference>
<gene>
    <name evidence="2" type="ORF">HMPREF9441_00447</name>
</gene>
<dbReference type="InterPro" id="IPR036378">
    <property type="entry name" value="FAS1_dom_sf"/>
</dbReference>
<dbReference type="Gene3D" id="2.30.180.10">
    <property type="entry name" value="FAS1 domain"/>
    <property type="match status" value="1"/>
</dbReference>
<protein>
    <recommendedName>
        <fullName evidence="1">FAS1 domain-containing protein</fullName>
    </recommendedName>
</protein>
<reference evidence="2 3" key="1">
    <citation type="submission" date="2011-03" db="EMBL/GenBank/DDBJ databases">
        <authorList>
            <person name="Weinstock G."/>
            <person name="Sodergren E."/>
            <person name="Clifton S."/>
            <person name="Fulton L."/>
            <person name="Fulton B."/>
            <person name="Courtney L."/>
            <person name="Fronick C."/>
            <person name="Harrison M."/>
            <person name="Strong C."/>
            <person name="Farmer C."/>
            <person name="Delahaunty K."/>
            <person name="Markovic C."/>
            <person name="Hall O."/>
            <person name="Minx P."/>
            <person name="Tomlinson C."/>
            <person name="Mitreva M."/>
            <person name="Hou S."/>
            <person name="Chen J."/>
            <person name="Wollam A."/>
            <person name="Pepin K.H."/>
            <person name="Johnson M."/>
            <person name="Bhonagiri V."/>
            <person name="Zhang X."/>
            <person name="Suruliraj S."/>
            <person name="Warren W."/>
            <person name="Chinwalla A."/>
            <person name="Mardis E.R."/>
            <person name="Wilson R.K."/>
        </authorList>
    </citation>
    <scope>NUCLEOTIDE SEQUENCE [LARGE SCALE GENOMIC DNA]</scope>
    <source>
        <strain evidence="2 3">YIT 11840</strain>
    </source>
</reference>
<dbReference type="Pfam" id="PF02469">
    <property type="entry name" value="Fasciclin"/>
    <property type="match status" value="1"/>
</dbReference>
<dbReference type="EMBL" id="AFFY01000005">
    <property type="protein sequence ID" value="EHH01632.1"/>
    <property type="molecule type" value="Genomic_DNA"/>
</dbReference>
<keyword evidence="3" id="KW-1185">Reference proteome</keyword>
<dbReference type="GeneID" id="93556203"/>
<dbReference type="AlphaFoldDB" id="G5SM74"/>
<dbReference type="eggNOG" id="ENOG5031BPG">
    <property type="taxonomic scope" value="Bacteria"/>
</dbReference>
<dbReference type="InterPro" id="IPR000782">
    <property type="entry name" value="FAS1_domain"/>
</dbReference>
<sequence length="255" mass="29463">MKYLWKGIMAVVLTVCIVNCQNEDYLQDGGKHNPYYNGTVLEYLNQHPDKHYFSELTDLIHYAGLDSVLQNEEITFFAPTDFSIEKSMDYLNEQLYWRRGEDSIKDLHQIQPEVWKEYLSMYIIPGKYCLKDIPQLDTAAVSAYPGGAYYSMAKVPMNMGVVYYDAANVKYAGARQILYSYVYDFTTMDMVNAYVSSCDIQPYNGVVHVIRFTDHYFGFDRDRFLESVVNAGVLPLEQVRRVSDEAIQRKKEGGL</sequence>
<evidence type="ECO:0000259" key="1">
    <source>
        <dbReference type="PROSITE" id="PS50213"/>
    </source>
</evidence>
<dbReference type="PATRIC" id="fig|762968.3.peg.402"/>